<reference evidence="2 3" key="1">
    <citation type="submission" date="2017-07" db="EMBL/GenBank/DDBJ databases">
        <title>Draft genome of Ochrobactrum lupini type strain LUP21.</title>
        <authorList>
            <person name="Krzyzanowska D.M."/>
            <person name="Jafra S."/>
        </authorList>
    </citation>
    <scope>NUCLEOTIDE SEQUENCE [LARGE SCALE GENOMIC DNA]</scope>
    <source>
        <strain evidence="2 3">LUP21</strain>
    </source>
</reference>
<dbReference type="EMBL" id="NNRN01000046">
    <property type="protein sequence ID" value="OYR29865.1"/>
    <property type="molecule type" value="Genomic_DNA"/>
</dbReference>
<organism evidence="2 3">
    <name type="scientific">Brucella lupini</name>
    <dbReference type="NCBI Taxonomy" id="255457"/>
    <lineage>
        <taxon>Bacteria</taxon>
        <taxon>Pseudomonadati</taxon>
        <taxon>Pseudomonadota</taxon>
        <taxon>Alphaproteobacteria</taxon>
        <taxon>Hyphomicrobiales</taxon>
        <taxon>Brucellaceae</taxon>
        <taxon>Brucella/Ochrobactrum group</taxon>
        <taxon>Brucella</taxon>
    </lineage>
</organism>
<dbReference type="Proteomes" id="UP000216363">
    <property type="component" value="Unassembled WGS sequence"/>
</dbReference>
<sequence>MSRPVSGALKRSSRRQAPLAGPQHACLTLWGFRPSRTSTTCKKT</sequence>
<protein>
    <submittedName>
        <fullName evidence="2">Uncharacterized protein</fullName>
    </submittedName>
</protein>
<feature type="region of interest" description="Disordered" evidence="1">
    <location>
        <begin position="1"/>
        <end position="21"/>
    </location>
</feature>
<evidence type="ECO:0000313" key="3">
    <source>
        <dbReference type="Proteomes" id="UP000216363"/>
    </source>
</evidence>
<evidence type="ECO:0000313" key="2">
    <source>
        <dbReference type="EMBL" id="OYR29865.1"/>
    </source>
</evidence>
<comment type="caution">
    <text evidence="2">The sequence shown here is derived from an EMBL/GenBank/DDBJ whole genome shotgun (WGS) entry which is preliminary data.</text>
</comment>
<proteinExistence type="predicted"/>
<name>A0A256GRR0_9HYPH</name>
<evidence type="ECO:0000256" key="1">
    <source>
        <dbReference type="SAM" id="MobiDB-lite"/>
    </source>
</evidence>
<accession>A0A256GRR0</accession>
<gene>
    <name evidence="2" type="ORF">CES86_2430</name>
</gene>
<dbReference type="AlphaFoldDB" id="A0A256GRR0"/>